<feature type="coiled-coil region" evidence="1">
    <location>
        <begin position="227"/>
        <end position="327"/>
    </location>
</feature>
<evidence type="ECO:0000313" key="4">
    <source>
        <dbReference type="EMBL" id="CAF3678296.1"/>
    </source>
</evidence>
<feature type="region of interest" description="Disordered" evidence="2">
    <location>
        <begin position="1"/>
        <end position="31"/>
    </location>
</feature>
<accession>A0A8S2I023</accession>
<protein>
    <submittedName>
        <fullName evidence="4">Uncharacterized protein</fullName>
    </submittedName>
</protein>
<dbReference type="AlphaFoldDB" id="A0A8S2I023"/>
<evidence type="ECO:0000256" key="1">
    <source>
        <dbReference type="SAM" id="Coils"/>
    </source>
</evidence>
<name>A0A8S2I023_9BILA</name>
<sequence length="335" mass="39749">MHHSTIPEEHTFKRQSDSVYVHGGKSRSETNLEVTTKIRGQIKQLEKKEQCLFDEEKQLKRYITNAHSTCANQRKLLEQFEIQLNDEKRVSNEMEKELDSLKRQLNYLKRNDNDMNINERNYLQLSLEALDQQIQITRQKLSVNDRKHTLPGIKSNDTKQEIDSTESKIHDVTTKIHELLIKNNRLMDQQKKISVKSHLDLLTAMIEQINMILQTTLDGQLLSTRHLQQFKNMLLSNQEQLAALRNEVDDDNDQTTRNFQKLQRLQEQLGLLRVKMHDLEHHKRMEREKNDNAQEVSTQIGALQQHLERLNDQRQRVIKEIEYIEHKIQVKKNEI</sequence>
<dbReference type="EMBL" id="CAJOBA010003331">
    <property type="protein sequence ID" value="CAF3678296.1"/>
    <property type="molecule type" value="Genomic_DNA"/>
</dbReference>
<dbReference type="Proteomes" id="UP000682733">
    <property type="component" value="Unassembled WGS sequence"/>
</dbReference>
<dbReference type="EMBL" id="CAJNOK010003330">
    <property type="protein sequence ID" value="CAF0897026.1"/>
    <property type="molecule type" value="Genomic_DNA"/>
</dbReference>
<proteinExistence type="predicted"/>
<dbReference type="Proteomes" id="UP000677228">
    <property type="component" value="Unassembled WGS sequence"/>
</dbReference>
<evidence type="ECO:0000256" key="2">
    <source>
        <dbReference type="SAM" id="MobiDB-lite"/>
    </source>
</evidence>
<comment type="caution">
    <text evidence="4">The sequence shown here is derived from an EMBL/GenBank/DDBJ whole genome shotgun (WGS) entry which is preliminary data.</text>
</comment>
<organism evidence="4 5">
    <name type="scientific">Didymodactylos carnosus</name>
    <dbReference type="NCBI Taxonomy" id="1234261"/>
    <lineage>
        <taxon>Eukaryota</taxon>
        <taxon>Metazoa</taxon>
        <taxon>Spiralia</taxon>
        <taxon>Gnathifera</taxon>
        <taxon>Rotifera</taxon>
        <taxon>Eurotatoria</taxon>
        <taxon>Bdelloidea</taxon>
        <taxon>Philodinida</taxon>
        <taxon>Philodinidae</taxon>
        <taxon>Didymodactylos</taxon>
    </lineage>
</organism>
<evidence type="ECO:0000313" key="3">
    <source>
        <dbReference type="EMBL" id="CAF0897026.1"/>
    </source>
</evidence>
<gene>
    <name evidence="3" type="ORF">OVA965_LOCUS9425</name>
    <name evidence="4" type="ORF">TMI583_LOCUS9421</name>
</gene>
<evidence type="ECO:0000313" key="5">
    <source>
        <dbReference type="Proteomes" id="UP000682733"/>
    </source>
</evidence>
<feature type="coiled-coil region" evidence="1">
    <location>
        <begin position="70"/>
        <end position="111"/>
    </location>
</feature>
<feature type="compositionally biased region" description="Basic and acidic residues" evidence="2">
    <location>
        <begin position="1"/>
        <end position="16"/>
    </location>
</feature>
<reference evidence="4" key="1">
    <citation type="submission" date="2021-02" db="EMBL/GenBank/DDBJ databases">
        <authorList>
            <person name="Nowell W R."/>
        </authorList>
    </citation>
    <scope>NUCLEOTIDE SEQUENCE</scope>
</reference>
<keyword evidence="1" id="KW-0175">Coiled coil</keyword>